<name>A0A5C3MVA0_9AGAM</name>
<gene>
    <name evidence="1" type="ORF">OE88DRAFT_500782</name>
</gene>
<protein>
    <submittedName>
        <fullName evidence="1">Uncharacterized protein</fullName>
    </submittedName>
</protein>
<proteinExistence type="predicted"/>
<dbReference type="Proteomes" id="UP000305948">
    <property type="component" value="Unassembled WGS sequence"/>
</dbReference>
<accession>A0A5C3MVA0</accession>
<reference evidence="1 2" key="1">
    <citation type="journal article" date="2019" name="Nat. Ecol. Evol.">
        <title>Megaphylogeny resolves global patterns of mushroom evolution.</title>
        <authorList>
            <person name="Varga T."/>
            <person name="Krizsan K."/>
            <person name="Foldi C."/>
            <person name="Dima B."/>
            <person name="Sanchez-Garcia M."/>
            <person name="Sanchez-Ramirez S."/>
            <person name="Szollosi G.J."/>
            <person name="Szarkandi J.G."/>
            <person name="Papp V."/>
            <person name="Albert L."/>
            <person name="Andreopoulos W."/>
            <person name="Angelini C."/>
            <person name="Antonin V."/>
            <person name="Barry K.W."/>
            <person name="Bougher N.L."/>
            <person name="Buchanan P."/>
            <person name="Buyck B."/>
            <person name="Bense V."/>
            <person name="Catcheside P."/>
            <person name="Chovatia M."/>
            <person name="Cooper J."/>
            <person name="Damon W."/>
            <person name="Desjardin D."/>
            <person name="Finy P."/>
            <person name="Geml J."/>
            <person name="Haridas S."/>
            <person name="Hughes K."/>
            <person name="Justo A."/>
            <person name="Karasinski D."/>
            <person name="Kautmanova I."/>
            <person name="Kiss B."/>
            <person name="Kocsube S."/>
            <person name="Kotiranta H."/>
            <person name="LaButti K.M."/>
            <person name="Lechner B.E."/>
            <person name="Liimatainen K."/>
            <person name="Lipzen A."/>
            <person name="Lukacs Z."/>
            <person name="Mihaltcheva S."/>
            <person name="Morgado L.N."/>
            <person name="Niskanen T."/>
            <person name="Noordeloos M.E."/>
            <person name="Ohm R.A."/>
            <person name="Ortiz-Santana B."/>
            <person name="Ovrebo C."/>
            <person name="Racz N."/>
            <person name="Riley R."/>
            <person name="Savchenko A."/>
            <person name="Shiryaev A."/>
            <person name="Soop K."/>
            <person name="Spirin V."/>
            <person name="Szebenyi C."/>
            <person name="Tomsovsky M."/>
            <person name="Tulloss R.E."/>
            <person name="Uehling J."/>
            <person name="Grigoriev I.V."/>
            <person name="Vagvolgyi C."/>
            <person name="Papp T."/>
            <person name="Martin F.M."/>
            <person name="Miettinen O."/>
            <person name="Hibbett D.S."/>
            <person name="Nagy L.G."/>
        </authorList>
    </citation>
    <scope>NUCLEOTIDE SEQUENCE [LARGE SCALE GENOMIC DNA]</scope>
    <source>
        <strain evidence="1 2">OMC1185</strain>
    </source>
</reference>
<organism evidence="1 2">
    <name type="scientific">Heliocybe sulcata</name>
    <dbReference type="NCBI Taxonomy" id="5364"/>
    <lineage>
        <taxon>Eukaryota</taxon>
        <taxon>Fungi</taxon>
        <taxon>Dikarya</taxon>
        <taxon>Basidiomycota</taxon>
        <taxon>Agaricomycotina</taxon>
        <taxon>Agaricomycetes</taxon>
        <taxon>Gloeophyllales</taxon>
        <taxon>Gloeophyllaceae</taxon>
        <taxon>Heliocybe</taxon>
    </lineage>
</organism>
<keyword evidence="2" id="KW-1185">Reference proteome</keyword>
<evidence type="ECO:0000313" key="1">
    <source>
        <dbReference type="EMBL" id="TFK48752.1"/>
    </source>
</evidence>
<dbReference type="AlphaFoldDB" id="A0A5C3MVA0"/>
<evidence type="ECO:0000313" key="2">
    <source>
        <dbReference type="Proteomes" id="UP000305948"/>
    </source>
</evidence>
<dbReference type="EMBL" id="ML213518">
    <property type="protein sequence ID" value="TFK48752.1"/>
    <property type="molecule type" value="Genomic_DNA"/>
</dbReference>
<sequence length="95" mass="10346">MSAPRKAYWSHCWGTDASNFAHDVLGPPTCPCQAVVSKTMRKPQYRQSFEMMKASYQVGAHKTSRAISLSSFEHSTCQHASPGSSLAAISLSLVL</sequence>